<dbReference type="InterPro" id="IPR036188">
    <property type="entry name" value="FAD/NAD-bd_sf"/>
</dbReference>
<evidence type="ECO:0000256" key="1">
    <source>
        <dbReference type="ARBA" id="ARBA00001974"/>
    </source>
</evidence>
<dbReference type="SUPFAM" id="SSF51905">
    <property type="entry name" value="FAD/NAD(P)-binding domain"/>
    <property type="match status" value="1"/>
</dbReference>
<accession>A0ABR2XGS1</accession>
<name>A0ABR2XGS1_9PEZI</name>
<keyword evidence="5" id="KW-0560">Oxidoreductase</keyword>
<feature type="domain" description="FAD-binding" evidence="7">
    <location>
        <begin position="189"/>
        <end position="377"/>
    </location>
</feature>
<organism evidence="8 9">
    <name type="scientific">Seiridium cardinale</name>
    <dbReference type="NCBI Taxonomy" id="138064"/>
    <lineage>
        <taxon>Eukaryota</taxon>
        <taxon>Fungi</taxon>
        <taxon>Dikarya</taxon>
        <taxon>Ascomycota</taxon>
        <taxon>Pezizomycotina</taxon>
        <taxon>Sordariomycetes</taxon>
        <taxon>Xylariomycetidae</taxon>
        <taxon>Amphisphaeriales</taxon>
        <taxon>Sporocadaceae</taxon>
        <taxon>Seiridium</taxon>
    </lineage>
</organism>
<comment type="pathway">
    <text evidence="2">Secondary metabolite biosynthesis.</text>
</comment>
<dbReference type="Pfam" id="PF01494">
    <property type="entry name" value="FAD_binding_3"/>
    <property type="match status" value="1"/>
</dbReference>
<dbReference type="PANTHER" id="PTHR47178:SF1">
    <property type="entry name" value="FAD-BINDING DOMAIN-CONTAINING PROTEIN-RELATED"/>
    <property type="match status" value="1"/>
</dbReference>
<gene>
    <name evidence="8" type="ORF">SCAR479_10309</name>
</gene>
<keyword evidence="9" id="KW-1185">Reference proteome</keyword>
<dbReference type="Proteomes" id="UP001465668">
    <property type="component" value="Unassembled WGS sequence"/>
</dbReference>
<dbReference type="Pfam" id="PF13450">
    <property type="entry name" value="NAD_binding_8"/>
    <property type="match status" value="1"/>
</dbReference>
<sequence length="447" mass="49298">MTINHNSTPSAPSLPSPPMAKKEVHIIIIGAGLTGLVFAQALRRFNDSPEAAAHPLRFRCTVFEREPSIFFRGGGYSLSFHWGLPHLEAALPKDIFEGLQDCLCNPHAVETGQRGRFQYFNLRTGVPKLSGTPTPANPGTMRIARVAREKLIKLLMTGVDVQFDKALSHLSSPGMGEVCAHFADGTAATGNLVIGADGGKSAVRRAICGEQGEATVVPVRMMALRCPYPLEKVAKVRQVDPNVIMGGDPENNTYYWFSFLDMPRPDSSVKVADCFMTFSWPFEDGSIVPRDNEKRIALAQQLADQWAEPMREMVLDLPPETWIHEINILEWVPKKGLWDNRHGTVTLVGDAAHPMSSFRGEAANHGVVDAINLLNALTGLGDKESNFTDPPSSVPDLRKPVEAYEDEMIHRTASAVEWSTEACIDANHYDRVKEGSVFTRARQMRVE</sequence>
<evidence type="ECO:0000256" key="4">
    <source>
        <dbReference type="ARBA" id="ARBA00022827"/>
    </source>
</evidence>
<keyword evidence="4" id="KW-0274">FAD</keyword>
<dbReference type="EMBL" id="JARVKM010000055">
    <property type="protein sequence ID" value="KAK9772979.1"/>
    <property type="molecule type" value="Genomic_DNA"/>
</dbReference>
<evidence type="ECO:0000256" key="5">
    <source>
        <dbReference type="ARBA" id="ARBA00023002"/>
    </source>
</evidence>
<dbReference type="Gene3D" id="3.50.50.60">
    <property type="entry name" value="FAD/NAD(P)-binding domain"/>
    <property type="match status" value="1"/>
</dbReference>
<comment type="caution">
    <text evidence="8">The sequence shown here is derived from an EMBL/GenBank/DDBJ whole genome shotgun (WGS) entry which is preliminary data.</text>
</comment>
<evidence type="ECO:0000259" key="7">
    <source>
        <dbReference type="Pfam" id="PF01494"/>
    </source>
</evidence>
<evidence type="ECO:0000256" key="6">
    <source>
        <dbReference type="ARBA" id="ARBA00023033"/>
    </source>
</evidence>
<protein>
    <submittedName>
        <fullName evidence="8">FAD-binding domain-containing protein</fullName>
    </submittedName>
</protein>
<keyword evidence="3" id="KW-0285">Flavoprotein</keyword>
<keyword evidence="6" id="KW-0503">Monooxygenase</keyword>
<dbReference type="PANTHER" id="PTHR47178">
    <property type="entry name" value="MONOOXYGENASE, FAD-BINDING"/>
    <property type="match status" value="1"/>
</dbReference>
<evidence type="ECO:0000313" key="8">
    <source>
        <dbReference type="EMBL" id="KAK9772979.1"/>
    </source>
</evidence>
<dbReference type="InterPro" id="IPR002938">
    <property type="entry name" value="FAD-bd"/>
</dbReference>
<reference evidence="8 9" key="1">
    <citation type="submission" date="2024-02" db="EMBL/GenBank/DDBJ databases">
        <title>First draft genome assembly of two strains of Seiridium cardinale.</title>
        <authorList>
            <person name="Emiliani G."/>
            <person name="Scali E."/>
        </authorList>
    </citation>
    <scope>NUCLEOTIDE SEQUENCE [LARGE SCALE GENOMIC DNA]</scope>
    <source>
        <strain evidence="8 9">BM-138-000479</strain>
    </source>
</reference>
<evidence type="ECO:0000313" key="9">
    <source>
        <dbReference type="Proteomes" id="UP001465668"/>
    </source>
</evidence>
<dbReference type="PRINTS" id="PR00420">
    <property type="entry name" value="RNGMNOXGNASE"/>
</dbReference>
<comment type="cofactor">
    <cofactor evidence="1">
        <name>FAD</name>
        <dbReference type="ChEBI" id="CHEBI:57692"/>
    </cofactor>
</comment>
<proteinExistence type="predicted"/>
<evidence type="ECO:0000256" key="3">
    <source>
        <dbReference type="ARBA" id="ARBA00022630"/>
    </source>
</evidence>
<evidence type="ECO:0000256" key="2">
    <source>
        <dbReference type="ARBA" id="ARBA00005179"/>
    </source>
</evidence>